<evidence type="ECO:0000256" key="1">
    <source>
        <dbReference type="SAM" id="MobiDB-lite"/>
    </source>
</evidence>
<dbReference type="EMBL" id="BGZL01000017">
    <property type="protein sequence ID" value="GBQ03286.1"/>
    <property type="molecule type" value="Genomic_DNA"/>
</dbReference>
<sequence length="90" mass="9874">MPLSIPAHIRLIALLTCVFVFFVPRTTSPALLYSATCSHFLIGGRVVMGVPGGEAEEATRRQPTDSHTQHPWATQPYEWLDQPDQNGGAD</sequence>
<evidence type="ECO:0000313" key="2">
    <source>
        <dbReference type="EMBL" id="GBQ03286.1"/>
    </source>
</evidence>
<evidence type="ECO:0000313" key="3">
    <source>
        <dbReference type="Proteomes" id="UP000265354"/>
    </source>
</evidence>
<name>A0A388T430_9ACTN</name>
<feature type="compositionally biased region" description="Basic and acidic residues" evidence="1">
    <location>
        <begin position="57"/>
        <end position="68"/>
    </location>
</feature>
<gene>
    <name evidence="2" type="ORF">SSP531S_47560</name>
</gene>
<reference evidence="2 3" key="1">
    <citation type="submission" date="2018-07" db="EMBL/GenBank/DDBJ databases">
        <title>Whole Genome Shotgun Sequence of Streptomyces spongiicola strain 531S.</title>
        <authorList>
            <person name="Dohra H."/>
            <person name="Kodani S."/>
        </authorList>
    </citation>
    <scope>NUCLEOTIDE SEQUENCE [LARGE SCALE GENOMIC DNA]</scope>
    <source>
        <strain evidence="2 3">531S</strain>
    </source>
</reference>
<accession>A0A388T430</accession>
<protein>
    <submittedName>
        <fullName evidence="2">Uncharacterized protein</fullName>
    </submittedName>
</protein>
<dbReference type="AlphaFoldDB" id="A0A388T430"/>
<proteinExistence type="predicted"/>
<dbReference type="Proteomes" id="UP000265354">
    <property type="component" value="Unassembled WGS sequence"/>
</dbReference>
<comment type="caution">
    <text evidence="2">The sequence shown here is derived from an EMBL/GenBank/DDBJ whole genome shotgun (WGS) entry which is preliminary data.</text>
</comment>
<feature type="region of interest" description="Disordered" evidence="1">
    <location>
        <begin position="53"/>
        <end position="90"/>
    </location>
</feature>
<organism evidence="2 3">
    <name type="scientific">Streptomyces spongiicola</name>
    <dbReference type="NCBI Taxonomy" id="1690221"/>
    <lineage>
        <taxon>Bacteria</taxon>
        <taxon>Bacillati</taxon>
        <taxon>Actinomycetota</taxon>
        <taxon>Actinomycetes</taxon>
        <taxon>Kitasatosporales</taxon>
        <taxon>Streptomycetaceae</taxon>
        <taxon>Streptomyces</taxon>
    </lineage>
</organism>